<dbReference type="EMBL" id="JACAQK010000015">
    <property type="protein sequence ID" value="NWD38193.1"/>
    <property type="molecule type" value="Genomic_DNA"/>
</dbReference>
<protein>
    <submittedName>
        <fullName evidence="1">Uncharacterized protein</fullName>
    </submittedName>
</protein>
<gene>
    <name evidence="1" type="ORF">HX787_20220</name>
</gene>
<organism evidence="1 2">
    <name type="scientific">Pseudomonas tolaasii</name>
    <dbReference type="NCBI Taxonomy" id="29442"/>
    <lineage>
        <taxon>Bacteria</taxon>
        <taxon>Pseudomonadati</taxon>
        <taxon>Pseudomonadota</taxon>
        <taxon>Gammaproteobacteria</taxon>
        <taxon>Pseudomonadales</taxon>
        <taxon>Pseudomonadaceae</taxon>
        <taxon>Pseudomonas</taxon>
    </lineage>
</organism>
<dbReference type="AlphaFoldDB" id="A0A7Y8DR07"/>
<dbReference type="RefSeq" id="WP_177007989.1">
    <property type="nucleotide sequence ID" value="NZ_JACAQH010000023.1"/>
</dbReference>
<sequence>MKVIALGTLSGATGDREKGQEFAVDAKLGADLVGRGLVEAAPEAAPVAEKASKAKE</sequence>
<evidence type="ECO:0000313" key="2">
    <source>
        <dbReference type="Proteomes" id="UP000549134"/>
    </source>
</evidence>
<accession>A0A7Y8DR07</accession>
<proteinExistence type="predicted"/>
<name>A0A7Y8DR07_PSETO</name>
<dbReference type="Proteomes" id="UP000549134">
    <property type="component" value="Unassembled WGS sequence"/>
</dbReference>
<comment type="caution">
    <text evidence="1">The sequence shown here is derived from an EMBL/GenBank/DDBJ whole genome shotgun (WGS) entry which is preliminary data.</text>
</comment>
<reference evidence="1 2" key="1">
    <citation type="submission" date="2020-04" db="EMBL/GenBank/DDBJ databases">
        <title>Molecular characterization of pseudomonads from Agaricus bisporus reveal novel blotch 2 pathogens in Western Europe.</title>
        <authorList>
            <person name="Taparia T."/>
            <person name="Krijger M."/>
            <person name="Haynes E."/>
            <person name="Elpinstone J.G."/>
            <person name="Noble R."/>
            <person name="Van Der Wolf J."/>
        </authorList>
    </citation>
    <scope>NUCLEOTIDE SEQUENCE [LARGE SCALE GENOMIC DNA]</scope>
    <source>
        <strain evidence="1 2">IPO3746</strain>
    </source>
</reference>
<evidence type="ECO:0000313" key="1">
    <source>
        <dbReference type="EMBL" id="NWD38193.1"/>
    </source>
</evidence>